<feature type="region of interest" description="Disordered" evidence="1">
    <location>
        <begin position="17"/>
        <end position="115"/>
    </location>
</feature>
<evidence type="ECO:0000313" key="3">
    <source>
        <dbReference type="Proteomes" id="UP001457282"/>
    </source>
</evidence>
<proteinExistence type="predicted"/>
<evidence type="ECO:0000256" key="1">
    <source>
        <dbReference type="SAM" id="MobiDB-lite"/>
    </source>
</evidence>
<protein>
    <submittedName>
        <fullName evidence="2">Uncharacterized protein</fullName>
    </submittedName>
</protein>
<keyword evidence="3" id="KW-1185">Reference proteome</keyword>
<comment type="caution">
    <text evidence="2">The sequence shown here is derived from an EMBL/GenBank/DDBJ whole genome shotgun (WGS) entry which is preliminary data.</text>
</comment>
<accession>A0AAW1Y3X7</accession>
<name>A0AAW1Y3X7_RUBAR</name>
<sequence length="115" mass="11914">MVIESCGFGKGGWLCSEGHGSGGDNLGTRQSSAVSFSDHQAHTDASVDPSNQSISQPPSSIPATQSISQPPSSQDSPRGPPVLFLRAPPLHHEVAPRPLPPAIQRRSALPCADAV</sequence>
<reference evidence="2 3" key="1">
    <citation type="journal article" date="2023" name="G3 (Bethesda)">
        <title>A chromosome-length genome assembly and annotation of blackberry (Rubus argutus, cv. 'Hillquist').</title>
        <authorList>
            <person name="Bruna T."/>
            <person name="Aryal R."/>
            <person name="Dudchenko O."/>
            <person name="Sargent D.J."/>
            <person name="Mead D."/>
            <person name="Buti M."/>
            <person name="Cavallini A."/>
            <person name="Hytonen T."/>
            <person name="Andres J."/>
            <person name="Pham M."/>
            <person name="Weisz D."/>
            <person name="Mascagni F."/>
            <person name="Usai G."/>
            <person name="Natali L."/>
            <person name="Bassil N."/>
            <person name="Fernandez G.E."/>
            <person name="Lomsadze A."/>
            <person name="Armour M."/>
            <person name="Olukolu B."/>
            <person name="Poorten T."/>
            <person name="Britton C."/>
            <person name="Davik J."/>
            <person name="Ashrafi H."/>
            <person name="Aiden E.L."/>
            <person name="Borodovsky M."/>
            <person name="Worthington M."/>
        </authorList>
    </citation>
    <scope>NUCLEOTIDE SEQUENCE [LARGE SCALE GENOMIC DNA]</scope>
    <source>
        <strain evidence="2">PI 553951</strain>
    </source>
</reference>
<dbReference type="Proteomes" id="UP001457282">
    <property type="component" value="Unassembled WGS sequence"/>
</dbReference>
<dbReference type="EMBL" id="JBEDUW010000002">
    <property type="protein sequence ID" value="KAK9943654.1"/>
    <property type="molecule type" value="Genomic_DNA"/>
</dbReference>
<feature type="compositionally biased region" description="Polar residues" evidence="1">
    <location>
        <begin position="27"/>
        <end position="38"/>
    </location>
</feature>
<organism evidence="2 3">
    <name type="scientific">Rubus argutus</name>
    <name type="common">Southern blackberry</name>
    <dbReference type="NCBI Taxonomy" id="59490"/>
    <lineage>
        <taxon>Eukaryota</taxon>
        <taxon>Viridiplantae</taxon>
        <taxon>Streptophyta</taxon>
        <taxon>Embryophyta</taxon>
        <taxon>Tracheophyta</taxon>
        <taxon>Spermatophyta</taxon>
        <taxon>Magnoliopsida</taxon>
        <taxon>eudicotyledons</taxon>
        <taxon>Gunneridae</taxon>
        <taxon>Pentapetalae</taxon>
        <taxon>rosids</taxon>
        <taxon>fabids</taxon>
        <taxon>Rosales</taxon>
        <taxon>Rosaceae</taxon>
        <taxon>Rosoideae</taxon>
        <taxon>Rosoideae incertae sedis</taxon>
        <taxon>Rubus</taxon>
    </lineage>
</organism>
<evidence type="ECO:0000313" key="2">
    <source>
        <dbReference type="EMBL" id="KAK9943654.1"/>
    </source>
</evidence>
<feature type="compositionally biased region" description="Low complexity" evidence="1">
    <location>
        <begin position="49"/>
        <end position="77"/>
    </location>
</feature>
<gene>
    <name evidence="2" type="ORF">M0R45_009255</name>
</gene>
<dbReference type="AlphaFoldDB" id="A0AAW1Y3X7"/>